<feature type="binding site" evidence="7">
    <location>
        <position position="304"/>
    </location>
    <ligand>
        <name>Zn(2+)</name>
        <dbReference type="ChEBI" id="CHEBI:29105"/>
        <label>1</label>
    </ligand>
</feature>
<evidence type="ECO:0000256" key="4">
    <source>
        <dbReference type="ARBA" id="ARBA00022801"/>
    </source>
</evidence>
<dbReference type="PANTHER" id="PTHR43668">
    <property type="entry name" value="ALLANTOINASE"/>
    <property type="match status" value="1"/>
</dbReference>
<dbReference type="InterPro" id="IPR002195">
    <property type="entry name" value="Dihydroorotase_CS"/>
</dbReference>
<feature type="domain" description="Amidohydrolase 3" evidence="8">
    <location>
        <begin position="288"/>
        <end position="418"/>
    </location>
</feature>
<feature type="binding site" evidence="7">
    <location>
        <begin position="62"/>
        <end position="64"/>
    </location>
    <ligand>
        <name>substrate</name>
    </ligand>
</feature>
<organism evidence="10 11">
    <name type="scientific">Candidatus Acutalibacter ornithocaccae</name>
    <dbReference type="NCBI Taxonomy" id="2838416"/>
    <lineage>
        <taxon>Bacteria</taxon>
        <taxon>Bacillati</taxon>
        <taxon>Bacillota</taxon>
        <taxon>Clostridia</taxon>
        <taxon>Eubacteriales</taxon>
        <taxon>Acutalibacteraceae</taxon>
        <taxon>Acutalibacter</taxon>
    </lineage>
</organism>
<dbReference type="Gene3D" id="2.30.40.10">
    <property type="entry name" value="Urease, subunit C, domain 1"/>
    <property type="match status" value="1"/>
</dbReference>
<dbReference type="GO" id="GO:0004151">
    <property type="term" value="F:dihydroorotase activity"/>
    <property type="evidence" value="ECO:0007669"/>
    <property type="project" value="UniProtKB-UniRule"/>
</dbReference>
<dbReference type="GO" id="GO:0005737">
    <property type="term" value="C:cytoplasm"/>
    <property type="evidence" value="ECO:0007669"/>
    <property type="project" value="TreeGrafter"/>
</dbReference>
<feature type="binding site" evidence="7">
    <location>
        <position position="60"/>
    </location>
    <ligand>
        <name>Zn(2+)</name>
        <dbReference type="ChEBI" id="CHEBI:29105"/>
        <label>1</label>
    </ligand>
</feature>
<feature type="binding site" evidence="7">
    <location>
        <position position="277"/>
    </location>
    <ligand>
        <name>substrate</name>
    </ligand>
</feature>
<feature type="domain" description="Dihydroorotase catalytic" evidence="9">
    <location>
        <begin position="51"/>
        <end position="236"/>
    </location>
</feature>
<dbReference type="Proteomes" id="UP000824214">
    <property type="component" value="Unassembled WGS sequence"/>
</dbReference>
<evidence type="ECO:0000256" key="6">
    <source>
        <dbReference type="ARBA" id="ARBA00022975"/>
    </source>
</evidence>
<evidence type="ECO:0000256" key="2">
    <source>
        <dbReference type="ARBA" id="ARBA00010286"/>
    </source>
</evidence>
<dbReference type="GO" id="GO:0004038">
    <property type="term" value="F:allantoinase activity"/>
    <property type="evidence" value="ECO:0007669"/>
    <property type="project" value="TreeGrafter"/>
</dbReference>
<evidence type="ECO:0000256" key="7">
    <source>
        <dbReference type="HAMAP-Rule" id="MF_00220"/>
    </source>
</evidence>
<evidence type="ECO:0000256" key="3">
    <source>
        <dbReference type="ARBA" id="ARBA00022723"/>
    </source>
</evidence>
<dbReference type="InterPro" id="IPR032466">
    <property type="entry name" value="Metal_Hydrolase"/>
</dbReference>
<dbReference type="CDD" id="cd01317">
    <property type="entry name" value="DHOase_IIa"/>
    <property type="match status" value="1"/>
</dbReference>
<feature type="binding site" evidence="7">
    <location>
        <position position="62"/>
    </location>
    <ligand>
        <name>Zn(2+)</name>
        <dbReference type="ChEBI" id="CHEBI:29105"/>
        <label>1</label>
    </ligand>
</feature>
<feature type="binding site" evidence="7">
    <location>
        <position position="94"/>
    </location>
    <ligand>
        <name>substrate</name>
    </ligand>
</feature>
<evidence type="ECO:0000313" key="10">
    <source>
        <dbReference type="EMBL" id="HJB38638.1"/>
    </source>
</evidence>
<dbReference type="Pfam" id="PF07969">
    <property type="entry name" value="Amidohydro_3"/>
    <property type="match status" value="1"/>
</dbReference>
<dbReference type="SUPFAM" id="SSF51338">
    <property type="entry name" value="Composite domain of metallo-dependent hydrolases"/>
    <property type="match status" value="1"/>
</dbReference>
<dbReference type="InterPro" id="IPR004722">
    <property type="entry name" value="DHOase"/>
</dbReference>
<feature type="active site" evidence="7">
    <location>
        <position position="304"/>
    </location>
</feature>
<sequence length="421" mass="44388">MPMLIQNARVIDPSQGLDKVMDLLLEDGKIAQLGSNLSAQNAQVVDGTGLVAAPGLVDMHVHLRDPGLTHKEDVYSGCRAAAAGGVTSLLAMPNTKPAMDSPETVRALLERAQTADAAVYTAACVTKDLQGEELADLAALKEAGAIALSDDGRPVVNTRRLLEALEQAPSLGLTVTAHCEDLYLASGGLMHEGEVSRKLGVPGIPAAAEDCGTAREIAAAASIGAPIHICHVSTKGSVALIRDAKARGVQVTAETCPHYLLLTDKALESQDADYRMNPPLREEEDRLALIEGLKDGTLDAIATDHAPHTPQEKADFRKAPNGSIGMETSLAATLTALEGVLTLPQILEKMSTAPARILGIPAGTLQVGANADVVLFDPQREWVVDPEKLHGKSKNTPFKGMKLKGKVALTIFRGRIVYDGR</sequence>
<dbReference type="NCBIfam" id="TIGR00857">
    <property type="entry name" value="pyrC_multi"/>
    <property type="match status" value="1"/>
</dbReference>
<feature type="binding site" evidence="7">
    <location>
        <position position="151"/>
    </location>
    <ligand>
        <name>Zn(2+)</name>
        <dbReference type="ChEBI" id="CHEBI:29105"/>
        <label>1</label>
    </ligand>
</feature>
<dbReference type="PANTHER" id="PTHR43668:SF2">
    <property type="entry name" value="ALLANTOINASE"/>
    <property type="match status" value="1"/>
</dbReference>
<comment type="pathway">
    <text evidence="7">Pyrimidine metabolism; UMP biosynthesis via de novo pathway; (S)-dihydroorotate from bicarbonate: step 3/3.</text>
</comment>
<dbReference type="InterPro" id="IPR013108">
    <property type="entry name" value="Amidohydro_3"/>
</dbReference>
<evidence type="ECO:0000313" key="11">
    <source>
        <dbReference type="Proteomes" id="UP000824214"/>
    </source>
</evidence>
<accession>A0A9D2M0E1</accession>
<dbReference type="InterPro" id="IPR050138">
    <property type="entry name" value="DHOase/Allantoinase_Hydrolase"/>
</dbReference>
<protein>
    <recommendedName>
        <fullName evidence="7">Dihydroorotase</fullName>
        <shortName evidence="7">DHOase</shortName>
        <ecNumber evidence="7">3.5.2.3</ecNumber>
    </recommendedName>
</protein>
<keyword evidence="3 7" id="KW-0479">Metal-binding</keyword>
<dbReference type="PROSITE" id="PS00482">
    <property type="entry name" value="DIHYDROOROTASE_1"/>
    <property type="match status" value="1"/>
</dbReference>
<feature type="binding site" evidence="7">
    <location>
        <position position="151"/>
    </location>
    <ligand>
        <name>Zn(2+)</name>
        <dbReference type="ChEBI" id="CHEBI:29105"/>
        <label>2</label>
    </ligand>
</feature>
<dbReference type="HAMAP" id="MF_00220_B">
    <property type="entry name" value="PyrC_classI_B"/>
    <property type="match status" value="1"/>
</dbReference>
<evidence type="ECO:0000259" key="8">
    <source>
        <dbReference type="Pfam" id="PF07969"/>
    </source>
</evidence>
<comment type="cofactor">
    <cofactor evidence="7">
        <name>Zn(2+)</name>
        <dbReference type="ChEBI" id="CHEBI:29105"/>
    </cofactor>
    <text evidence="7">Binds 2 Zn(2+) ions per subunit.</text>
</comment>
<dbReference type="SUPFAM" id="SSF51556">
    <property type="entry name" value="Metallo-dependent hydrolases"/>
    <property type="match status" value="1"/>
</dbReference>
<comment type="caution">
    <text evidence="7">Lacks conserved residue(s) required for the propagation of feature annotation.</text>
</comment>
<dbReference type="GO" id="GO:0008270">
    <property type="term" value="F:zinc ion binding"/>
    <property type="evidence" value="ECO:0007669"/>
    <property type="project" value="UniProtKB-UniRule"/>
</dbReference>
<feature type="binding site" evidence="7">
    <location>
        <position position="308"/>
    </location>
    <ligand>
        <name>substrate</name>
    </ligand>
</feature>
<evidence type="ECO:0000259" key="9">
    <source>
        <dbReference type="Pfam" id="PF12890"/>
    </source>
</evidence>
<comment type="catalytic activity">
    <reaction evidence="7">
        <text>(S)-dihydroorotate + H2O = N-carbamoyl-L-aspartate + H(+)</text>
        <dbReference type="Rhea" id="RHEA:24296"/>
        <dbReference type="ChEBI" id="CHEBI:15377"/>
        <dbReference type="ChEBI" id="CHEBI:15378"/>
        <dbReference type="ChEBI" id="CHEBI:30864"/>
        <dbReference type="ChEBI" id="CHEBI:32814"/>
        <dbReference type="EC" id="3.5.2.3"/>
    </reaction>
</comment>
<feature type="binding site" evidence="7">
    <location>
        <position position="231"/>
    </location>
    <ligand>
        <name>Zn(2+)</name>
        <dbReference type="ChEBI" id="CHEBI:29105"/>
        <label>2</label>
    </ligand>
</feature>
<dbReference type="AlphaFoldDB" id="A0A9D2M0E1"/>
<reference evidence="10" key="1">
    <citation type="journal article" date="2021" name="PeerJ">
        <title>Extensive microbial diversity within the chicken gut microbiome revealed by metagenomics and culture.</title>
        <authorList>
            <person name="Gilroy R."/>
            <person name="Ravi A."/>
            <person name="Getino M."/>
            <person name="Pursley I."/>
            <person name="Horton D.L."/>
            <person name="Alikhan N.F."/>
            <person name="Baker D."/>
            <person name="Gharbi K."/>
            <person name="Hall N."/>
            <person name="Watson M."/>
            <person name="Adriaenssens E.M."/>
            <person name="Foster-Nyarko E."/>
            <person name="Jarju S."/>
            <person name="Secka A."/>
            <person name="Antonio M."/>
            <person name="Oren A."/>
            <person name="Chaudhuri R.R."/>
            <person name="La Ragione R."/>
            <person name="Hildebrand F."/>
            <person name="Pallen M.J."/>
        </authorList>
    </citation>
    <scope>NUCLEOTIDE SEQUENCE</scope>
    <source>
        <strain evidence="10">ChiBcolR8-3208</strain>
    </source>
</reference>
<keyword evidence="6 7" id="KW-0665">Pyrimidine biosynthesis</keyword>
<proteinExistence type="inferred from homology"/>
<dbReference type="GO" id="GO:0006145">
    <property type="term" value="P:purine nucleobase catabolic process"/>
    <property type="evidence" value="ECO:0007669"/>
    <property type="project" value="TreeGrafter"/>
</dbReference>
<keyword evidence="4 7" id="KW-0378">Hydrolase</keyword>
<dbReference type="EMBL" id="DWXZ01000243">
    <property type="protein sequence ID" value="HJB38638.1"/>
    <property type="molecule type" value="Genomic_DNA"/>
</dbReference>
<gene>
    <name evidence="7" type="primary">pyrC</name>
    <name evidence="10" type="ORF">H9942_11340</name>
</gene>
<dbReference type="InterPro" id="IPR011059">
    <property type="entry name" value="Metal-dep_hydrolase_composite"/>
</dbReference>
<feature type="binding site" evidence="7">
    <location>
        <position position="178"/>
    </location>
    <ligand>
        <name>Zn(2+)</name>
        <dbReference type="ChEBI" id="CHEBI:29105"/>
        <label>2</label>
    </ligand>
</feature>
<dbReference type="Pfam" id="PF12890">
    <property type="entry name" value="DHOase"/>
    <property type="match status" value="1"/>
</dbReference>
<dbReference type="Gene3D" id="3.20.20.140">
    <property type="entry name" value="Metal-dependent hydrolases"/>
    <property type="match status" value="1"/>
</dbReference>
<dbReference type="EC" id="3.5.2.3" evidence="7"/>
<dbReference type="GO" id="GO:0044205">
    <property type="term" value="P:'de novo' UMP biosynthetic process"/>
    <property type="evidence" value="ECO:0007669"/>
    <property type="project" value="UniProtKB-UniRule"/>
</dbReference>
<name>A0A9D2M0E1_9FIRM</name>
<evidence type="ECO:0000256" key="5">
    <source>
        <dbReference type="ARBA" id="ARBA00022833"/>
    </source>
</evidence>
<reference evidence="10" key="2">
    <citation type="submission" date="2021-04" db="EMBL/GenBank/DDBJ databases">
        <authorList>
            <person name="Gilroy R."/>
        </authorList>
    </citation>
    <scope>NUCLEOTIDE SEQUENCE</scope>
    <source>
        <strain evidence="10">ChiBcolR8-3208</strain>
    </source>
</reference>
<comment type="function">
    <text evidence="1 7">Catalyzes the reversible cyclization of carbamoyl aspartate to dihydroorotate.</text>
</comment>
<dbReference type="PROSITE" id="PS00483">
    <property type="entry name" value="DIHYDROOROTASE_2"/>
    <property type="match status" value="1"/>
</dbReference>
<dbReference type="InterPro" id="IPR024403">
    <property type="entry name" value="DHOase_cat"/>
</dbReference>
<evidence type="ECO:0000256" key="1">
    <source>
        <dbReference type="ARBA" id="ARBA00002368"/>
    </source>
</evidence>
<comment type="caution">
    <text evidence="10">The sequence shown here is derived from an EMBL/GenBank/DDBJ whole genome shotgun (WGS) entry which is preliminary data.</text>
</comment>
<comment type="similarity">
    <text evidence="2 7">Belongs to the metallo-dependent hydrolases superfamily. DHOase family. Class I DHOase subfamily.</text>
</comment>
<keyword evidence="5 7" id="KW-0862">Zinc</keyword>